<organism evidence="1 2">
    <name type="scientific">Candidatus Roizmanbacteria bacterium RIFCSPLOWO2_01_FULL_37_12</name>
    <dbReference type="NCBI Taxonomy" id="1802056"/>
    <lineage>
        <taxon>Bacteria</taxon>
        <taxon>Candidatus Roizmaniibacteriota</taxon>
    </lineage>
</organism>
<name>A0A1F7IFR6_9BACT</name>
<proteinExistence type="predicted"/>
<reference evidence="1 2" key="1">
    <citation type="journal article" date="2016" name="Nat. Commun.">
        <title>Thousands of microbial genomes shed light on interconnected biogeochemical processes in an aquifer system.</title>
        <authorList>
            <person name="Anantharaman K."/>
            <person name="Brown C.T."/>
            <person name="Hug L.A."/>
            <person name="Sharon I."/>
            <person name="Castelle C.J."/>
            <person name="Probst A.J."/>
            <person name="Thomas B.C."/>
            <person name="Singh A."/>
            <person name="Wilkins M.J."/>
            <person name="Karaoz U."/>
            <person name="Brodie E.L."/>
            <person name="Williams K.H."/>
            <person name="Hubbard S.S."/>
            <person name="Banfield J.F."/>
        </authorList>
    </citation>
    <scope>NUCLEOTIDE SEQUENCE [LARGE SCALE GENOMIC DNA]</scope>
</reference>
<dbReference type="AlphaFoldDB" id="A0A1F7IFR6"/>
<dbReference type="Proteomes" id="UP000177698">
    <property type="component" value="Unassembled WGS sequence"/>
</dbReference>
<evidence type="ECO:0000313" key="1">
    <source>
        <dbReference type="EMBL" id="OGK42187.1"/>
    </source>
</evidence>
<accession>A0A1F7IFR6</accession>
<evidence type="ECO:0000313" key="2">
    <source>
        <dbReference type="Proteomes" id="UP000177698"/>
    </source>
</evidence>
<sequence length="218" mass="23828">MKDLVLFIIGLLIGIGAVIGNSSLKIKNTPAEPIISKKPPEPSFSVETPPSESLRGIIATHSGNMLWESRTATSPGELKGNAKIQQGERLVTKEKSSAKVNFDRAGSFELSENSDLSFIQTLPIDLVVEQKKGKIKYIINGKSPLSIRVRSALITKKSGIIEITLADNDSIVLISTLQGTAQIGFNDLDYVSQVFTLREGHIYEYNSDERTAVNTKNR</sequence>
<dbReference type="EMBL" id="MGAG01000003">
    <property type="protein sequence ID" value="OGK42187.1"/>
    <property type="molecule type" value="Genomic_DNA"/>
</dbReference>
<evidence type="ECO:0008006" key="3">
    <source>
        <dbReference type="Google" id="ProtNLM"/>
    </source>
</evidence>
<protein>
    <recommendedName>
        <fullName evidence="3">FecR protein domain-containing protein</fullName>
    </recommendedName>
</protein>
<gene>
    <name evidence="1" type="ORF">A2954_04205</name>
</gene>
<comment type="caution">
    <text evidence="1">The sequence shown here is derived from an EMBL/GenBank/DDBJ whole genome shotgun (WGS) entry which is preliminary data.</text>
</comment>